<comment type="caution">
    <text evidence="3">The sequence shown here is derived from an EMBL/GenBank/DDBJ whole genome shotgun (WGS) entry which is preliminary data.</text>
</comment>
<keyword evidence="4" id="KW-1185">Reference proteome</keyword>
<dbReference type="PANTHER" id="PTHR34980:SF3">
    <property type="entry name" value="BLR8105 PROTEIN"/>
    <property type="match status" value="1"/>
</dbReference>
<dbReference type="PANTHER" id="PTHR34980">
    <property type="entry name" value="INNER MEMBRANE PROTEIN-RELATED-RELATED"/>
    <property type="match status" value="1"/>
</dbReference>
<gene>
    <name evidence="3" type="ORF">IAI61_20675</name>
</gene>
<dbReference type="RefSeq" id="WP_207419629.1">
    <property type="nucleotide sequence ID" value="NZ_CP061177.1"/>
</dbReference>
<dbReference type="Proteomes" id="UP001518989">
    <property type="component" value="Unassembled WGS sequence"/>
</dbReference>
<evidence type="ECO:0000256" key="2">
    <source>
        <dbReference type="SAM" id="Phobius"/>
    </source>
</evidence>
<keyword evidence="2" id="KW-1133">Transmembrane helix</keyword>
<feature type="transmembrane region" description="Helical" evidence="2">
    <location>
        <begin position="71"/>
        <end position="92"/>
    </location>
</feature>
<dbReference type="Pfam" id="PF05656">
    <property type="entry name" value="DUF805"/>
    <property type="match status" value="1"/>
</dbReference>
<keyword evidence="2" id="KW-0472">Membrane</keyword>
<feature type="transmembrane region" description="Helical" evidence="2">
    <location>
        <begin position="104"/>
        <end position="127"/>
    </location>
</feature>
<organism evidence="3 4">
    <name type="scientific">Roseomonas haemaphysalidis</name>
    <dbReference type="NCBI Taxonomy" id="2768162"/>
    <lineage>
        <taxon>Bacteria</taxon>
        <taxon>Pseudomonadati</taxon>
        <taxon>Pseudomonadota</taxon>
        <taxon>Alphaproteobacteria</taxon>
        <taxon>Acetobacterales</taxon>
        <taxon>Roseomonadaceae</taxon>
        <taxon>Roseomonas</taxon>
    </lineage>
</organism>
<evidence type="ECO:0000313" key="4">
    <source>
        <dbReference type="Proteomes" id="UP001518989"/>
    </source>
</evidence>
<reference evidence="3 4" key="1">
    <citation type="submission" date="2020-09" db="EMBL/GenBank/DDBJ databases">
        <title>Roseomonas.</title>
        <authorList>
            <person name="Zhu W."/>
        </authorList>
    </citation>
    <scope>NUCLEOTIDE SEQUENCE [LARGE SCALE GENOMIC DNA]</scope>
    <source>
        <strain evidence="3 4">573</strain>
    </source>
</reference>
<accession>A0ABS3KWV1</accession>
<name>A0ABS3KWV1_9PROT</name>
<sequence>MTWFSPRGRIGRGEFWLGYVLPLSVLSLPVLVVLSQEIWRMGAVVLLVLLEDQPDALAMLHELMLDMPPPALPRFFMALAGWLLVQVLGLVGAAKRWHDLGQSGWWNCVLLVPVLGWGAGLLALGFLRGEDGGNRYGPGRGQPAMPPVPARSVPAIAPPPPPPPSPPTFRSPWG</sequence>
<evidence type="ECO:0000256" key="1">
    <source>
        <dbReference type="SAM" id="MobiDB-lite"/>
    </source>
</evidence>
<feature type="transmembrane region" description="Helical" evidence="2">
    <location>
        <begin position="20"/>
        <end position="50"/>
    </location>
</feature>
<dbReference type="InterPro" id="IPR008523">
    <property type="entry name" value="DUF805"/>
</dbReference>
<dbReference type="EMBL" id="JACTNG010000015">
    <property type="protein sequence ID" value="MBO1081455.1"/>
    <property type="molecule type" value="Genomic_DNA"/>
</dbReference>
<feature type="compositionally biased region" description="Pro residues" evidence="1">
    <location>
        <begin position="156"/>
        <end position="174"/>
    </location>
</feature>
<feature type="region of interest" description="Disordered" evidence="1">
    <location>
        <begin position="135"/>
        <end position="174"/>
    </location>
</feature>
<protein>
    <submittedName>
        <fullName evidence="3">DUF805 domain-containing protein</fullName>
    </submittedName>
</protein>
<keyword evidence="2" id="KW-0812">Transmembrane</keyword>
<proteinExistence type="predicted"/>
<evidence type="ECO:0000313" key="3">
    <source>
        <dbReference type="EMBL" id="MBO1081455.1"/>
    </source>
</evidence>